<dbReference type="EMBL" id="FUHW01000011">
    <property type="protein sequence ID" value="SJM50157.1"/>
    <property type="molecule type" value="Genomic_DNA"/>
</dbReference>
<dbReference type="Proteomes" id="UP000195913">
    <property type="component" value="Unassembled WGS sequence"/>
</dbReference>
<keyword evidence="3" id="KW-1185">Reference proteome</keyword>
<dbReference type="Pfam" id="PF13302">
    <property type="entry name" value="Acetyltransf_3"/>
    <property type="match status" value="1"/>
</dbReference>
<proteinExistence type="predicted"/>
<dbReference type="GO" id="GO:0016747">
    <property type="term" value="F:acyltransferase activity, transferring groups other than amino-acyl groups"/>
    <property type="evidence" value="ECO:0007669"/>
    <property type="project" value="InterPro"/>
</dbReference>
<dbReference type="PANTHER" id="PTHR43328">
    <property type="entry name" value="ACETYLTRANSFERASE-RELATED"/>
    <property type="match status" value="1"/>
</dbReference>
<dbReference type="CDD" id="cd04301">
    <property type="entry name" value="NAT_SF"/>
    <property type="match status" value="1"/>
</dbReference>
<organism evidence="2 3">
    <name type="scientific">Arthrobacter rhombi</name>
    <dbReference type="NCBI Taxonomy" id="71253"/>
    <lineage>
        <taxon>Bacteria</taxon>
        <taxon>Bacillati</taxon>
        <taxon>Actinomycetota</taxon>
        <taxon>Actinomycetes</taxon>
        <taxon>Micrococcales</taxon>
        <taxon>Micrococcaceae</taxon>
        <taxon>Arthrobacter</taxon>
    </lineage>
</organism>
<dbReference type="PROSITE" id="PS51186">
    <property type="entry name" value="GNAT"/>
    <property type="match status" value="1"/>
</dbReference>
<dbReference type="PANTHER" id="PTHR43328:SF1">
    <property type="entry name" value="N-ACETYLTRANSFERASE DOMAIN-CONTAINING PROTEIN"/>
    <property type="match status" value="1"/>
</dbReference>
<keyword evidence="2" id="KW-0808">Transferase</keyword>
<dbReference type="InterPro" id="IPR000182">
    <property type="entry name" value="GNAT_dom"/>
</dbReference>
<sequence>MKLRPVEPADLDWFFEHQQDPQANIMAAFTAKNPADRGVFDHHWSLILNDPKATVRAIEQDGRAVGYVMADSHDEVIELDFWTDRKYWGQGVTTAAVDAFLSEITERPIRARVVTDNIGSQKVLERRGFAVIGEVDGFANARAAVVKEYIMELA</sequence>
<reference evidence="2 3" key="1">
    <citation type="submission" date="2017-02" db="EMBL/GenBank/DDBJ databases">
        <authorList>
            <person name="Peterson S.W."/>
        </authorList>
    </citation>
    <scope>NUCLEOTIDE SEQUENCE [LARGE SCALE GENOMIC DNA]</scope>
    <source>
        <strain evidence="2 3">B Ar 00.02</strain>
    </source>
</reference>
<gene>
    <name evidence="2" type="ORF">FM101_01920</name>
</gene>
<dbReference type="Gene3D" id="3.40.630.30">
    <property type="match status" value="1"/>
</dbReference>
<dbReference type="AlphaFoldDB" id="A0A1R4F2P2"/>
<dbReference type="InterPro" id="IPR016181">
    <property type="entry name" value="Acyl_CoA_acyltransferase"/>
</dbReference>
<evidence type="ECO:0000313" key="3">
    <source>
        <dbReference type="Proteomes" id="UP000195913"/>
    </source>
</evidence>
<dbReference type="SUPFAM" id="SSF55729">
    <property type="entry name" value="Acyl-CoA N-acyltransferases (Nat)"/>
    <property type="match status" value="1"/>
</dbReference>
<evidence type="ECO:0000313" key="2">
    <source>
        <dbReference type="EMBL" id="SJM50157.1"/>
    </source>
</evidence>
<name>A0A1R4F2P2_9MICC</name>
<dbReference type="RefSeq" id="WP_086994664.1">
    <property type="nucleotide sequence ID" value="NZ_FUHW01000011.1"/>
</dbReference>
<protein>
    <submittedName>
        <fullName evidence="2">Acetyltransferase, GNAT family</fullName>
    </submittedName>
</protein>
<accession>A0A1R4F2P2</accession>
<evidence type="ECO:0000259" key="1">
    <source>
        <dbReference type="PROSITE" id="PS51186"/>
    </source>
</evidence>
<feature type="domain" description="N-acetyltransferase" evidence="1">
    <location>
        <begin position="1"/>
        <end position="154"/>
    </location>
</feature>